<name>A0A4R6S908_LABRH</name>
<dbReference type="Gene3D" id="3.30.565.10">
    <property type="entry name" value="Histidine kinase-like ATPase, C-terminal domain"/>
    <property type="match status" value="1"/>
</dbReference>
<dbReference type="SUPFAM" id="SSF55874">
    <property type="entry name" value="ATPase domain of HSP90 chaperone/DNA topoisomerase II/histidine kinase"/>
    <property type="match status" value="1"/>
</dbReference>
<comment type="subcellular location">
    <subcellularLocation>
        <location evidence="2">Cell membrane</location>
        <topology evidence="2">Multi-pass membrane protein</topology>
    </subcellularLocation>
</comment>
<keyword evidence="4" id="KW-1003">Cell membrane</keyword>
<keyword evidence="10" id="KW-0067">ATP-binding</keyword>
<evidence type="ECO:0000256" key="7">
    <source>
        <dbReference type="ARBA" id="ARBA00022692"/>
    </source>
</evidence>
<dbReference type="InterPro" id="IPR016120">
    <property type="entry name" value="Sig_transdc_His_kin_SpoOB"/>
</dbReference>
<evidence type="ECO:0000256" key="3">
    <source>
        <dbReference type="ARBA" id="ARBA00012438"/>
    </source>
</evidence>
<evidence type="ECO:0000256" key="9">
    <source>
        <dbReference type="ARBA" id="ARBA00022777"/>
    </source>
</evidence>
<evidence type="ECO:0000313" key="17">
    <source>
        <dbReference type="Proteomes" id="UP000295444"/>
    </source>
</evidence>
<dbReference type="InterPro" id="IPR004358">
    <property type="entry name" value="Sig_transdc_His_kin-like_C"/>
</dbReference>
<keyword evidence="9 16" id="KW-0418">Kinase</keyword>
<keyword evidence="11 14" id="KW-1133">Transmembrane helix</keyword>
<dbReference type="EC" id="2.7.13.3" evidence="3"/>
<keyword evidence="7 14" id="KW-0812">Transmembrane</keyword>
<dbReference type="SMART" id="SM00091">
    <property type="entry name" value="PAS"/>
    <property type="match status" value="1"/>
</dbReference>
<dbReference type="Gene3D" id="3.30.450.20">
    <property type="entry name" value="PAS domain"/>
    <property type="match status" value="2"/>
</dbReference>
<evidence type="ECO:0000256" key="14">
    <source>
        <dbReference type="SAM" id="Phobius"/>
    </source>
</evidence>
<gene>
    <name evidence="16" type="ORF">EV186_104325</name>
</gene>
<dbReference type="InterPro" id="IPR005467">
    <property type="entry name" value="His_kinase_dom"/>
</dbReference>
<dbReference type="PROSITE" id="PS50109">
    <property type="entry name" value="HIS_KIN"/>
    <property type="match status" value="1"/>
</dbReference>
<keyword evidence="12" id="KW-0902">Two-component regulatory system</keyword>
<organism evidence="16 17">
    <name type="scientific">Labedaea rhizosphaerae</name>
    <dbReference type="NCBI Taxonomy" id="598644"/>
    <lineage>
        <taxon>Bacteria</taxon>
        <taxon>Bacillati</taxon>
        <taxon>Actinomycetota</taxon>
        <taxon>Actinomycetes</taxon>
        <taxon>Pseudonocardiales</taxon>
        <taxon>Pseudonocardiaceae</taxon>
        <taxon>Labedaea</taxon>
    </lineage>
</organism>
<accession>A0A4R6S908</accession>
<dbReference type="InterPro" id="IPR033463">
    <property type="entry name" value="sCache_3"/>
</dbReference>
<dbReference type="SUPFAM" id="SSF55890">
    <property type="entry name" value="Sporulation response regulatory protein Spo0B"/>
    <property type="match status" value="1"/>
</dbReference>
<dbReference type="PANTHER" id="PTHR43547">
    <property type="entry name" value="TWO-COMPONENT HISTIDINE KINASE"/>
    <property type="match status" value="1"/>
</dbReference>
<dbReference type="OrthoDB" id="9792686at2"/>
<keyword evidence="8" id="KW-0547">Nucleotide-binding</keyword>
<keyword evidence="5" id="KW-0597">Phosphoprotein</keyword>
<feature type="domain" description="Histidine kinase" evidence="15">
    <location>
        <begin position="324"/>
        <end position="516"/>
    </location>
</feature>
<dbReference type="InterPro" id="IPR000014">
    <property type="entry name" value="PAS"/>
</dbReference>
<dbReference type="PRINTS" id="PR00344">
    <property type="entry name" value="BCTRLSENSOR"/>
</dbReference>
<comment type="caution">
    <text evidence="16">The sequence shown here is derived from an EMBL/GenBank/DDBJ whole genome shotgun (WGS) entry which is preliminary data.</text>
</comment>
<dbReference type="SUPFAM" id="SSF55785">
    <property type="entry name" value="PYP-like sensor domain (PAS domain)"/>
    <property type="match status" value="1"/>
</dbReference>
<dbReference type="SUPFAM" id="SSF103190">
    <property type="entry name" value="Sensory domain-like"/>
    <property type="match status" value="1"/>
</dbReference>
<evidence type="ECO:0000256" key="1">
    <source>
        <dbReference type="ARBA" id="ARBA00000085"/>
    </source>
</evidence>
<dbReference type="PANTHER" id="PTHR43547:SF10">
    <property type="entry name" value="SENSOR HISTIDINE KINASE DCUS"/>
    <property type="match status" value="1"/>
</dbReference>
<keyword evidence="17" id="KW-1185">Reference proteome</keyword>
<evidence type="ECO:0000259" key="15">
    <source>
        <dbReference type="PROSITE" id="PS50109"/>
    </source>
</evidence>
<dbReference type="InterPro" id="IPR035965">
    <property type="entry name" value="PAS-like_dom_sf"/>
</dbReference>
<evidence type="ECO:0000313" key="16">
    <source>
        <dbReference type="EMBL" id="TDP96340.1"/>
    </source>
</evidence>
<dbReference type="GO" id="GO:0005886">
    <property type="term" value="C:plasma membrane"/>
    <property type="evidence" value="ECO:0007669"/>
    <property type="project" value="UniProtKB-SubCell"/>
</dbReference>
<dbReference type="InterPro" id="IPR003594">
    <property type="entry name" value="HATPase_dom"/>
</dbReference>
<dbReference type="Proteomes" id="UP000295444">
    <property type="component" value="Unassembled WGS sequence"/>
</dbReference>
<evidence type="ECO:0000256" key="11">
    <source>
        <dbReference type="ARBA" id="ARBA00022989"/>
    </source>
</evidence>
<evidence type="ECO:0000256" key="8">
    <source>
        <dbReference type="ARBA" id="ARBA00022741"/>
    </source>
</evidence>
<dbReference type="RefSeq" id="WP_133851703.1">
    <property type="nucleotide sequence ID" value="NZ_SNXZ01000004.1"/>
</dbReference>
<feature type="transmembrane region" description="Helical" evidence="14">
    <location>
        <begin position="168"/>
        <end position="190"/>
    </location>
</feature>
<evidence type="ECO:0000256" key="13">
    <source>
        <dbReference type="ARBA" id="ARBA00023136"/>
    </source>
</evidence>
<dbReference type="EMBL" id="SNXZ01000004">
    <property type="protein sequence ID" value="TDP96340.1"/>
    <property type="molecule type" value="Genomic_DNA"/>
</dbReference>
<protein>
    <recommendedName>
        <fullName evidence="3">histidine kinase</fullName>
        <ecNumber evidence="3">2.7.13.3</ecNumber>
    </recommendedName>
</protein>
<sequence>MRRWSLARQLFVLQAVIVLVVVLCGALLAYSDAEARAGENATREVTALAKTIAATPSLLSALDTPNPSSQLQPFAERVRTSTGVDFITIMDPRGIRYTHPNPARIGEHFLGHIEPALAGQTFTETYTGTLGPSIRAVTPVVDGTGRIRALVSVGITVQAVNAELRDRLLVLAGVAALALLIGSGATYVVTVRLRRHTHGMSAQELGRLFEYHEATLHAVREGLLLLDGHGVVHLANDGARDLLGAQDAVGRTLPELGLPDSLAGQEVRDELRLTENRVLVVNSSPVRKGERLLGTVVTLRDHTELQQLTGELDSVRGLAESLRSQAHEAANRLHTVVSLVELGKPEQAIEFATTELELAQRLTDTVVAAVDEPVLAALLLGKAAQASERGVELEVTPESRIDDGALTGIDQHDLVTVLGNLLDNAIDAAVATSPPATSPRVQVTVSTERNALLVTVSDSGRGLDPADVDSAFRRGWSTKDGGGRGLGLALVGQAVRRHRGTVEVDGSTFTVRMPLR</sequence>
<dbReference type="GO" id="GO:0000155">
    <property type="term" value="F:phosphorelay sensor kinase activity"/>
    <property type="evidence" value="ECO:0007669"/>
    <property type="project" value="InterPro"/>
</dbReference>
<evidence type="ECO:0000256" key="5">
    <source>
        <dbReference type="ARBA" id="ARBA00022553"/>
    </source>
</evidence>
<reference evidence="16 17" key="1">
    <citation type="submission" date="2019-03" db="EMBL/GenBank/DDBJ databases">
        <title>Genomic Encyclopedia of Type Strains, Phase IV (KMG-IV): sequencing the most valuable type-strain genomes for metagenomic binning, comparative biology and taxonomic classification.</title>
        <authorList>
            <person name="Goeker M."/>
        </authorList>
    </citation>
    <scope>NUCLEOTIDE SEQUENCE [LARGE SCALE GENOMIC DNA]</scope>
    <source>
        <strain evidence="16 17">DSM 45361</strain>
    </source>
</reference>
<evidence type="ECO:0000256" key="6">
    <source>
        <dbReference type="ARBA" id="ARBA00022679"/>
    </source>
</evidence>
<keyword evidence="13 14" id="KW-0472">Membrane</keyword>
<comment type="catalytic activity">
    <reaction evidence="1">
        <text>ATP + protein L-histidine = ADP + protein N-phospho-L-histidine.</text>
        <dbReference type="EC" id="2.7.13.3"/>
    </reaction>
</comment>
<dbReference type="GO" id="GO:0005524">
    <property type="term" value="F:ATP binding"/>
    <property type="evidence" value="ECO:0007669"/>
    <property type="project" value="UniProtKB-KW"/>
</dbReference>
<evidence type="ECO:0000256" key="12">
    <source>
        <dbReference type="ARBA" id="ARBA00023012"/>
    </source>
</evidence>
<dbReference type="SMART" id="SM00387">
    <property type="entry name" value="HATPase_c"/>
    <property type="match status" value="1"/>
</dbReference>
<keyword evidence="6" id="KW-0808">Transferase</keyword>
<dbReference type="InterPro" id="IPR029151">
    <property type="entry name" value="Sensor-like_sf"/>
</dbReference>
<evidence type="ECO:0000256" key="10">
    <source>
        <dbReference type="ARBA" id="ARBA00022840"/>
    </source>
</evidence>
<dbReference type="Pfam" id="PF17203">
    <property type="entry name" value="sCache_3_2"/>
    <property type="match status" value="1"/>
</dbReference>
<proteinExistence type="predicted"/>
<evidence type="ECO:0000256" key="4">
    <source>
        <dbReference type="ARBA" id="ARBA00022475"/>
    </source>
</evidence>
<dbReference type="AlphaFoldDB" id="A0A4R6S908"/>
<dbReference type="Pfam" id="PF02518">
    <property type="entry name" value="HATPase_c"/>
    <property type="match status" value="1"/>
</dbReference>
<dbReference type="InterPro" id="IPR036890">
    <property type="entry name" value="HATPase_C_sf"/>
</dbReference>
<evidence type="ECO:0000256" key="2">
    <source>
        <dbReference type="ARBA" id="ARBA00004651"/>
    </source>
</evidence>